<dbReference type="SUPFAM" id="SSF81442">
    <property type="entry name" value="Cytochrome c oxidase subunit I-like"/>
    <property type="match status" value="1"/>
</dbReference>
<name>A0A517PJZ0_9PLAN</name>
<dbReference type="Pfam" id="PF00510">
    <property type="entry name" value="COX3"/>
    <property type="match status" value="1"/>
</dbReference>
<dbReference type="PANTHER" id="PTHR10422">
    <property type="entry name" value="CYTOCHROME C OXIDASE SUBUNIT 1"/>
    <property type="match status" value="1"/>
</dbReference>
<feature type="transmembrane region" description="Helical" evidence="17">
    <location>
        <begin position="566"/>
        <end position="589"/>
    </location>
</feature>
<dbReference type="RefSeq" id="WP_145181492.1">
    <property type="nucleotide sequence ID" value="NZ_CP036266.1"/>
</dbReference>
<comment type="pathway">
    <text evidence="2 17">Energy metabolism; oxidative phosphorylation.</text>
</comment>
<feature type="transmembrane region" description="Helical" evidence="17">
    <location>
        <begin position="37"/>
        <end position="63"/>
    </location>
</feature>
<feature type="transmembrane region" description="Helical" evidence="17">
    <location>
        <begin position="637"/>
        <end position="657"/>
    </location>
</feature>
<keyword evidence="14 17" id="KW-0472">Membrane</keyword>
<evidence type="ECO:0000256" key="12">
    <source>
        <dbReference type="ARBA" id="ARBA00023004"/>
    </source>
</evidence>
<evidence type="ECO:0000259" key="19">
    <source>
        <dbReference type="PROSITE" id="PS50855"/>
    </source>
</evidence>
<comment type="caution">
    <text evidence="17">Lacks conserved residue(s) required for the propagation of feature annotation.</text>
</comment>
<evidence type="ECO:0000256" key="14">
    <source>
        <dbReference type="ARBA" id="ARBA00023136"/>
    </source>
</evidence>
<dbReference type="SUPFAM" id="SSF81452">
    <property type="entry name" value="Cytochrome c oxidase subunit III-like"/>
    <property type="match status" value="1"/>
</dbReference>
<dbReference type="EC" id="7.1.1.9" evidence="17"/>
<dbReference type="OrthoDB" id="9759913at2"/>
<dbReference type="GO" id="GO:0022904">
    <property type="term" value="P:respiratory electron transport chain"/>
    <property type="evidence" value="ECO:0007669"/>
    <property type="project" value="InterPro"/>
</dbReference>
<feature type="transmembrane region" description="Helical" evidence="17">
    <location>
        <begin position="312"/>
        <end position="336"/>
    </location>
</feature>
<dbReference type="PROSITE" id="PS50855">
    <property type="entry name" value="COX1"/>
    <property type="match status" value="1"/>
</dbReference>
<dbReference type="Gene3D" id="1.20.120.80">
    <property type="entry name" value="Cytochrome c oxidase, subunit III, four-helix bundle"/>
    <property type="match status" value="1"/>
</dbReference>
<evidence type="ECO:0000256" key="3">
    <source>
        <dbReference type="ARBA" id="ARBA00022448"/>
    </source>
</evidence>
<feature type="transmembrane region" description="Helical" evidence="17">
    <location>
        <begin position="202"/>
        <end position="230"/>
    </location>
</feature>
<dbReference type="PRINTS" id="PR01165">
    <property type="entry name" value="CYCOXIDASEI"/>
</dbReference>
<feature type="transmembrane region" description="Helical" evidence="17">
    <location>
        <begin position="715"/>
        <end position="741"/>
    </location>
</feature>
<evidence type="ECO:0000256" key="13">
    <source>
        <dbReference type="ARBA" id="ARBA00023008"/>
    </source>
</evidence>
<dbReference type="PANTHER" id="PTHR10422:SF18">
    <property type="entry name" value="CYTOCHROME C OXIDASE SUBUNIT 1"/>
    <property type="match status" value="1"/>
</dbReference>
<evidence type="ECO:0000256" key="16">
    <source>
        <dbReference type="RuleBase" id="RU000370"/>
    </source>
</evidence>
<dbReference type="GO" id="GO:0006119">
    <property type="term" value="P:oxidative phosphorylation"/>
    <property type="evidence" value="ECO:0007669"/>
    <property type="project" value="UniProtKB-UniPathway"/>
</dbReference>
<dbReference type="InterPro" id="IPR023616">
    <property type="entry name" value="Cyt_c_oxase-like_su1_dom"/>
</dbReference>
<keyword evidence="12 17" id="KW-0408">Iron</keyword>
<dbReference type="InterPro" id="IPR000883">
    <property type="entry name" value="Cyt_C_Oxase_1"/>
</dbReference>
<dbReference type="GO" id="GO:0046872">
    <property type="term" value="F:metal ion binding"/>
    <property type="evidence" value="ECO:0007669"/>
    <property type="project" value="UniProtKB-KW"/>
</dbReference>
<protein>
    <recommendedName>
        <fullName evidence="17">Cytochrome c oxidase subunit 1</fullName>
        <ecNumber evidence="17">7.1.1.9</ecNumber>
    </recommendedName>
</protein>
<dbReference type="GO" id="GO:0020037">
    <property type="term" value="F:heme binding"/>
    <property type="evidence" value="ECO:0007669"/>
    <property type="project" value="InterPro"/>
</dbReference>
<evidence type="ECO:0000256" key="11">
    <source>
        <dbReference type="ARBA" id="ARBA00022989"/>
    </source>
</evidence>
<feature type="transmembrane region" description="Helical" evidence="17">
    <location>
        <begin position="356"/>
        <end position="381"/>
    </location>
</feature>
<dbReference type="InterPro" id="IPR014241">
    <property type="entry name" value="Cyt_c_oxidase_su1_bac"/>
</dbReference>
<keyword evidence="5 16" id="KW-0349">Heme</keyword>
<keyword evidence="13 17" id="KW-0186">Copper</keyword>
<dbReference type="PROSITE" id="PS50253">
    <property type="entry name" value="COX3"/>
    <property type="match status" value="1"/>
</dbReference>
<feature type="transmembrane region" description="Helical" evidence="17">
    <location>
        <begin position="677"/>
        <end position="703"/>
    </location>
</feature>
<evidence type="ECO:0000256" key="1">
    <source>
        <dbReference type="ARBA" id="ARBA00004651"/>
    </source>
</evidence>
<keyword evidence="11 17" id="KW-1133">Transmembrane helix</keyword>
<evidence type="ECO:0000256" key="17">
    <source>
        <dbReference type="RuleBase" id="RU363061"/>
    </source>
</evidence>
<dbReference type="GO" id="GO:0004129">
    <property type="term" value="F:cytochrome-c oxidase activity"/>
    <property type="evidence" value="ECO:0007669"/>
    <property type="project" value="UniProtKB-EC"/>
</dbReference>
<dbReference type="GO" id="GO:0016491">
    <property type="term" value="F:oxidoreductase activity"/>
    <property type="evidence" value="ECO:0007669"/>
    <property type="project" value="UniProtKB-KW"/>
</dbReference>
<dbReference type="GO" id="GO:0015990">
    <property type="term" value="P:electron transport coupled proton transport"/>
    <property type="evidence" value="ECO:0007669"/>
    <property type="project" value="InterPro"/>
</dbReference>
<comment type="catalytic activity">
    <reaction evidence="15 17">
        <text>4 Fe(II)-[cytochrome c] + O2 + 8 H(+)(in) = 4 Fe(III)-[cytochrome c] + 2 H2O + 4 H(+)(out)</text>
        <dbReference type="Rhea" id="RHEA:11436"/>
        <dbReference type="Rhea" id="RHEA-COMP:10350"/>
        <dbReference type="Rhea" id="RHEA-COMP:14399"/>
        <dbReference type="ChEBI" id="CHEBI:15377"/>
        <dbReference type="ChEBI" id="CHEBI:15378"/>
        <dbReference type="ChEBI" id="CHEBI:15379"/>
        <dbReference type="ChEBI" id="CHEBI:29033"/>
        <dbReference type="ChEBI" id="CHEBI:29034"/>
        <dbReference type="EC" id="7.1.1.9"/>
    </reaction>
</comment>
<reference evidence="20 21" key="1">
    <citation type="submission" date="2019-02" db="EMBL/GenBank/DDBJ databases">
        <title>Deep-cultivation of Planctomycetes and their phenomic and genomic characterization uncovers novel biology.</title>
        <authorList>
            <person name="Wiegand S."/>
            <person name="Jogler M."/>
            <person name="Boedeker C."/>
            <person name="Pinto D."/>
            <person name="Vollmers J."/>
            <person name="Rivas-Marin E."/>
            <person name="Kohn T."/>
            <person name="Peeters S.H."/>
            <person name="Heuer A."/>
            <person name="Rast P."/>
            <person name="Oberbeckmann S."/>
            <person name="Bunk B."/>
            <person name="Jeske O."/>
            <person name="Meyerdierks A."/>
            <person name="Storesund J.E."/>
            <person name="Kallscheuer N."/>
            <person name="Luecker S."/>
            <person name="Lage O.M."/>
            <person name="Pohl T."/>
            <person name="Merkel B.J."/>
            <person name="Hornburger P."/>
            <person name="Mueller R.-W."/>
            <person name="Bruemmer F."/>
            <person name="Labrenz M."/>
            <person name="Spormann A.M."/>
            <person name="Op den Camp H."/>
            <person name="Overmann J."/>
            <person name="Amann R."/>
            <person name="Jetten M.S.M."/>
            <person name="Mascher T."/>
            <person name="Medema M.H."/>
            <person name="Devos D.P."/>
            <person name="Kaster A.-K."/>
            <person name="Ovreas L."/>
            <person name="Rohde M."/>
            <person name="Galperin M.Y."/>
            <person name="Jogler C."/>
        </authorList>
    </citation>
    <scope>NUCLEOTIDE SEQUENCE [LARGE SCALE GENOMIC DNA]</scope>
    <source>
        <strain evidence="20 21">HG66A1</strain>
    </source>
</reference>
<feature type="transmembrane region" description="Helical" evidence="17">
    <location>
        <begin position="164"/>
        <end position="190"/>
    </location>
</feature>
<keyword evidence="7 16" id="KW-0812">Transmembrane</keyword>
<feature type="transmembrane region" description="Helical" evidence="17">
    <location>
        <begin position="285"/>
        <end position="306"/>
    </location>
</feature>
<gene>
    <name evidence="20" type="primary">ctaD_1</name>
    <name evidence="20" type="ORF">HG66A1_14610</name>
</gene>
<dbReference type="InterPro" id="IPR035973">
    <property type="entry name" value="Cyt_c_oxidase_su3-like_sf"/>
</dbReference>
<keyword evidence="9" id="KW-1278">Translocase</keyword>
<keyword evidence="6 16" id="KW-0679">Respiratory chain</keyword>
<evidence type="ECO:0000256" key="9">
    <source>
        <dbReference type="ARBA" id="ARBA00022967"/>
    </source>
</evidence>
<evidence type="ECO:0000256" key="6">
    <source>
        <dbReference type="ARBA" id="ARBA00022660"/>
    </source>
</evidence>
<evidence type="ECO:0000313" key="21">
    <source>
        <dbReference type="Proteomes" id="UP000320421"/>
    </source>
</evidence>
<feature type="transmembrane region" description="Helical" evidence="17">
    <location>
        <begin position="469"/>
        <end position="490"/>
    </location>
</feature>
<evidence type="ECO:0000313" key="20">
    <source>
        <dbReference type="EMBL" id="QDT19693.1"/>
    </source>
</evidence>
<dbReference type="Proteomes" id="UP000320421">
    <property type="component" value="Chromosome"/>
</dbReference>
<dbReference type="EMBL" id="CP036266">
    <property type="protein sequence ID" value="QDT19693.1"/>
    <property type="molecule type" value="Genomic_DNA"/>
</dbReference>
<comment type="function">
    <text evidence="17">Cytochrome c oxidase is the component of the respiratory chain that catalyzes the reduction of oxygen to water. Subunits 1-3 form the functional core of the enzyme complex. CO I is the catalytic subunit of the enzyme. Electrons originating in cytochrome c are transferred via the copper A center of subunit 2 and heme A of subunit 1 to the bimetallic center formed by heme A3 and copper B.</text>
</comment>
<keyword evidence="10 16" id="KW-0249">Electron transport</keyword>
<dbReference type="InterPro" id="IPR036927">
    <property type="entry name" value="Cyt_c_oxase-like_su1_sf"/>
</dbReference>
<dbReference type="InterPro" id="IPR000298">
    <property type="entry name" value="Cyt_c_oxidase-like_su3"/>
</dbReference>
<feature type="transmembrane region" description="Helical" evidence="17">
    <location>
        <begin position="250"/>
        <end position="273"/>
    </location>
</feature>
<dbReference type="FunFam" id="1.20.210.10:FF:000006">
    <property type="entry name" value="Cytochrome c oxidase subunit 1"/>
    <property type="match status" value="1"/>
</dbReference>
<dbReference type="AlphaFoldDB" id="A0A517PJZ0"/>
<feature type="transmembrane region" description="Helical" evidence="17">
    <location>
        <begin position="427"/>
        <end position="449"/>
    </location>
</feature>
<keyword evidence="4 17" id="KW-1003">Cell membrane</keyword>
<keyword evidence="8 17" id="KW-0479">Metal-binding</keyword>
<dbReference type="InterPro" id="IPR013833">
    <property type="entry name" value="Cyt_c_oxidase_su3_a-hlx"/>
</dbReference>
<dbReference type="GO" id="GO:0005886">
    <property type="term" value="C:plasma membrane"/>
    <property type="evidence" value="ECO:0007669"/>
    <property type="project" value="UniProtKB-SubCell"/>
</dbReference>
<evidence type="ECO:0000256" key="5">
    <source>
        <dbReference type="ARBA" id="ARBA00022617"/>
    </source>
</evidence>
<keyword evidence="21" id="KW-1185">Reference proteome</keyword>
<organism evidence="20 21">
    <name type="scientific">Gimesia chilikensis</name>
    <dbReference type="NCBI Taxonomy" id="2605989"/>
    <lineage>
        <taxon>Bacteria</taxon>
        <taxon>Pseudomonadati</taxon>
        <taxon>Planctomycetota</taxon>
        <taxon>Planctomycetia</taxon>
        <taxon>Planctomycetales</taxon>
        <taxon>Planctomycetaceae</taxon>
        <taxon>Gimesia</taxon>
    </lineage>
</organism>
<feature type="transmembrane region" description="Helical" evidence="17">
    <location>
        <begin position="609"/>
        <end position="625"/>
    </location>
</feature>
<keyword evidence="3 16" id="KW-0813">Transport</keyword>
<sequence length="743" mass="82579">MTTGSVEQADYTSLESPANYTRLLDWVSTLDHKKIGIMYIMTAVFYLGIGGFEALLMRIQLALPNNTFLGPKMFNQLFTMHGTTMVFLVGMPVLTGFANYFVPLMIGARDVAFPRLNSFGFWIFFFGAALLHFSFLTGSAPNAGWFNYVPLSTKAYSSLQGVDYWIIGLLLMGIGSVSGAINIFATIISLRAPGMSLQRVPLFVWMMLMQVILIILALPALNSALAMLLIDRWLGSAFFDPSRGGSAVLWQHYFWIFGHPEVYILILPGFGMISEVIPVFSRKPIYGYTFVAASSVAIVLLGYGVWAHHMFAVGLGMYADIFFAVGSLLIAIPTGIKVFNWTATLWGGEINFNTSLHFAVAFLLQFVIGGLTGIMFAAVPIDWQLTDTYFVVAHFHYVLIGGLVFALFSATYYWFPKMTGRMLNERLGLTQFWLWVIGFNMTFMVQHFLGMMGMPRRVYTYADNPGWALLNGVASLGAVFMAVGTLVLLWNIAVSLKRGKIAGDNPWDAFTLEWATTSPPPTENFETVPEIKSRRPVWDLNHPESADWKVETTPEDKGRRGNLPKIAAWAFIASEAVFFLLLLVAYVVFNTRSAEEEVTSAVLNVKRTGIFSLFLISSSVTFWIAERFLKRGMQKAFNISLGLTILLGIIFLCGQAWEYTGLLMDNITINTDLFSATFFTVTGFHGIHVTAGVIALIVMLILGLKGSLTARKSNVFAAVGVYWHFVDVVWIAVFGIIYLGLLQ</sequence>
<evidence type="ECO:0000256" key="15">
    <source>
        <dbReference type="ARBA" id="ARBA00047816"/>
    </source>
</evidence>
<evidence type="ECO:0000256" key="8">
    <source>
        <dbReference type="ARBA" id="ARBA00022723"/>
    </source>
</evidence>
<keyword evidence="20" id="KW-0560">Oxidoreductase</keyword>
<dbReference type="NCBIfam" id="TIGR02891">
    <property type="entry name" value="CtaD_CoxA"/>
    <property type="match status" value="1"/>
</dbReference>
<feature type="domain" description="Cytochrome oxidase subunit I profile" evidence="19">
    <location>
        <begin position="20"/>
        <end position="532"/>
    </location>
</feature>
<evidence type="ECO:0000256" key="4">
    <source>
        <dbReference type="ARBA" id="ARBA00022475"/>
    </source>
</evidence>
<feature type="domain" description="Heme-copper oxidase subunit III family profile" evidence="18">
    <location>
        <begin position="565"/>
        <end position="742"/>
    </location>
</feature>
<evidence type="ECO:0000256" key="7">
    <source>
        <dbReference type="ARBA" id="ARBA00022692"/>
    </source>
</evidence>
<dbReference type="InterPro" id="IPR023615">
    <property type="entry name" value="Cyt_c_Oxase_su1_BS"/>
</dbReference>
<dbReference type="UniPathway" id="UPA00705"/>
<evidence type="ECO:0000256" key="10">
    <source>
        <dbReference type="ARBA" id="ARBA00022982"/>
    </source>
</evidence>
<evidence type="ECO:0000259" key="18">
    <source>
        <dbReference type="PROSITE" id="PS50253"/>
    </source>
</evidence>
<dbReference type="PROSITE" id="PS00077">
    <property type="entry name" value="COX1_CUB"/>
    <property type="match status" value="1"/>
</dbReference>
<dbReference type="Gene3D" id="1.20.210.10">
    <property type="entry name" value="Cytochrome c oxidase-like, subunit I domain"/>
    <property type="match status" value="1"/>
</dbReference>
<feature type="transmembrane region" description="Helical" evidence="17">
    <location>
        <begin position="83"/>
        <end position="107"/>
    </location>
</feature>
<dbReference type="Pfam" id="PF00115">
    <property type="entry name" value="COX1"/>
    <property type="match status" value="1"/>
</dbReference>
<proteinExistence type="inferred from homology"/>
<evidence type="ECO:0000256" key="2">
    <source>
        <dbReference type="ARBA" id="ARBA00004673"/>
    </source>
</evidence>
<accession>A0A517PJZ0</accession>
<dbReference type="CDD" id="cd00386">
    <property type="entry name" value="Heme_Cu_Oxidase_III_like"/>
    <property type="match status" value="1"/>
</dbReference>
<comment type="subcellular location">
    <subcellularLocation>
        <location evidence="1 17">Cell membrane</location>
        <topology evidence="1 17">Multi-pass membrane protein</topology>
    </subcellularLocation>
</comment>
<comment type="similarity">
    <text evidence="16">Belongs to the heme-copper respiratory oxidase family.</text>
</comment>
<feature type="transmembrane region" description="Helical" evidence="17">
    <location>
        <begin position="393"/>
        <end position="415"/>
    </location>
</feature>
<feature type="transmembrane region" description="Helical" evidence="17">
    <location>
        <begin position="119"/>
        <end position="144"/>
    </location>
</feature>